<dbReference type="Gene3D" id="3.30.750.24">
    <property type="entry name" value="STAS domain"/>
    <property type="match status" value="1"/>
</dbReference>
<evidence type="ECO:0000313" key="2">
    <source>
        <dbReference type="EMBL" id="GAA2216209.1"/>
    </source>
</evidence>
<dbReference type="RefSeq" id="WP_344495604.1">
    <property type="nucleotide sequence ID" value="NZ_BAAAQX010000063.1"/>
</dbReference>
<dbReference type="InterPro" id="IPR002645">
    <property type="entry name" value="STAS_dom"/>
</dbReference>
<evidence type="ECO:0000259" key="1">
    <source>
        <dbReference type="PROSITE" id="PS50801"/>
    </source>
</evidence>
<dbReference type="PROSITE" id="PS50801">
    <property type="entry name" value="STAS"/>
    <property type="match status" value="1"/>
</dbReference>
<organism evidence="2 3">
    <name type="scientific">Nonomuraea monospora</name>
    <dbReference type="NCBI Taxonomy" id="568818"/>
    <lineage>
        <taxon>Bacteria</taxon>
        <taxon>Bacillati</taxon>
        <taxon>Actinomycetota</taxon>
        <taxon>Actinomycetes</taxon>
        <taxon>Streptosporangiales</taxon>
        <taxon>Streptosporangiaceae</taxon>
        <taxon>Nonomuraea</taxon>
    </lineage>
</organism>
<dbReference type="InterPro" id="IPR036513">
    <property type="entry name" value="STAS_dom_sf"/>
</dbReference>
<dbReference type="EMBL" id="BAAAQX010000063">
    <property type="protein sequence ID" value="GAA2216209.1"/>
    <property type="molecule type" value="Genomic_DNA"/>
</dbReference>
<proteinExistence type="predicted"/>
<keyword evidence="3" id="KW-1185">Reference proteome</keyword>
<dbReference type="Gene3D" id="3.40.50.720">
    <property type="entry name" value="NAD(P)-binding Rossmann-like Domain"/>
    <property type="match status" value="1"/>
</dbReference>
<feature type="domain" description="STAS" evidence="1">
    <location>
        <begin position="85"/>
        <end position="120"/>
    </location>
</feature>
<evidence type="ECO:0000313" key="3">
    <source>
        <dbReference type="Proteomes" id="UP001499843"/>
    </source>
</evidence>
<dbReference type="Proteomes" id="UP001499843">
    <property type="component" value="Unassembled WGS sequence"/>
</dbReference>
<accession>A0ABP5PX12</accession>
<name>A0ABP5PX12_9ACTN</name>
<protein>
    <recommendedName>
        <fullName evidence="1">STAS domain-containing protein</fullName>
    </recommendedName>
</protein>
<comment type="caution">
    <text evidence="2">The sequence shown here is derived from an EMBL/GenBank/DDBJ whole genome shotgun (WGS) entry which is preliminary data.</text>
</comment>
<dbReference type="InterPro" id="IPR036291">
    <property type="entry name" value="NAD(P)-bd_dom_sf"/>
</dbReference>
<dbReference type="SUPFAM" id="SSF51735">
    <property type="entry name" value="NAD(P)-binding Rossmann-fold domains"/>
    <property type="match status" value="1"/>
</dbReference>
<reference evidence="3" key="1">
    <citation type="journal article" date="2019" name="Int. J. Syst. Evol. Microbiol.">
        <title>The Global Catalogue of Microorganisms (GCM) 10K type strain sequencing project: providing services to taxonomists for standard genome sequencing and annotation.</title>
        <authorList>
            <consortium name="The Broad Institute Genomics Platform"/>
            <consortium name="The Broad Institute Genome Sequencing Center for Infectious Disease"/>
            <person name="Wu L."/>
            <person name="Ma J."/>
        </authorList>
    </citation>
    <scope>NUCLEOTIDE SEQUENCE [LARGE SCALE GENOMIC DNA]</scope>
    <source>
        <strain evidence="3">JCM 16114</strain>
    </source>
</reference>
<sequence>MTGIEQHDAVVIIGLGRLGGALALQLTWHGTEVRAIDHRPKLVKSLTGQISAAPSRPACVTGPSVDMLQLYVISTLATHVPPKAIMDIGGVTQVDEAGLGVLRAAACQAREAGGRMVIANGRRMLGMAADGFDHAPTISDAISRLDA</sequence>
<gene>
    <name evidence="2" type="ORF">GCM10009850_116780</name>
</gene>